<dbReference type="STRING" id="675511.GCA_000341735_00564"/>
<sequence length="152" mass="17878">MKRQDLSHNRLVLIETLNKYLNKSRSARFQYRLQILILATAGLSYERIAQCFDISIRSVQRWVRFYRIFGLEGLKDDKKTGRLTVLKQDEKLKVKLDLSHSPIELGYRDQSWSGGLLKSHLHENYGVNLSLRQCQRILKDYRDDLNSKEPAP</sequence>
<protein>
    <submittedName>
        <fullName evidence="1">Helix-turn-helix domain-containing protein</fullName>
    </submittedName>
</protein>
<dbReference type="AlphaFoldDB" id="A0A4V1IJX7"/>
<name>A0A4V1IJX7_METBY</name>
<dbReference type="EMBL" id="CP035467">
    <property type="protein sequence ID" value="QCW82945.1"/>
    <property type="molecule type" value="Genomic_DNA"/>
</dbReference>
<dbReference type="RefSeq" id="WP_017839204.1">
    <property type="nucleotide sequence ID" value="NZ_CP035467.1"/>
</dbReference>
<dbReference type="OrthoDB" id="165456at2"/>
<evidence type="ECO:0000313" key="2">
    <source>
        <dbReference type="Proteomes" id="UP000305881"/>
    </source>
</evidence>
<dbReference type="Proteomes" id="UP000305881">
    <property type="component" value="Chromosome"/>
</dbReference>
<reference evidence="2" key="1">
    <citation type="journal article" date="2019" name="J. Bacteriol.">
        <title>A Mutagenic Screen Identifies a TonB-Dependent Receptor Required for the Lanthanide Metal Switch in the Type I Methanotroph 'Methylotuvimicrobium buryatense' 5GB1C.</title>
        <authorList>
            <person name="Groom J.D."/>
            <person name="Ford S.M."/>
            <person name="Pesesky M.W."/>
            <person name="Lidstrom M.E."/>
        </authorList>
    </citation>
    <scope>NUCLEOTIDE SEQUENCE [LARGE SCALE GENOMIC DNA]</scope>
    <source>
        <strain evidence="2">5GB1C</strain>
    </source>
</reference>
<accession>A0A4V1IJX7</accession>
<gene>
    <name evidence="1" type="ORF">EQU24_12365</name>
</gene>
<dbReference type="KEGG" id="mbur:EQU24_12365"/>
<organism evidence="1 2">
    <name type="scientific">Methylotuvimicrobium buryatense</name>
    <name type="common">Methylomicrobium buryatense</name>
    <dbReference type="NCBI Taxonomy" id="95641"/>
    <lineage>
        <taxon>Bacteria</taxon>
        <taxon>Pseudomonadati</taxon>
        <taxon>Pseudomonadota</taxon>
        <taxon>Gammaproteobacteria</taxon>
        <taxon>Methylococcales</taxon>
        <taxon>Methylococcaceae</taxon>
        <taxon>Methylotuvimicrobium</taxon>
    </lineage>
</organism>
<evidence type="ECO:0000313" key="1">
    <source>
        <dbReference type="EMBL" id="QCW82945.1"/>
    </source>
</evidence>
<dbReference type="InterPro" id="IPR009057">
    <property type="entry name" value="Homeodomain-like_sf"/>
</dbReference>
<dbReference type="Pfam" id="PF13384">
    <property type="entry name" value="HTH_23"/>
    <property type="match status" value="1"/>
</dbReference>
<proteinExistence type="predicted"/>
<keyword evidence="2" id="KW-1185">Reference proteome</keyword>
<dbReference type="SUPFAM" id="SSF46689">
    <property type="entry name" value="Homeodomain-like"/>
    <property type="match status" value="1"/>
</dbReference>